<name>A0A7I9UWH4_9ACTN</name>
<evidence type="ECO:0000313" key="7">
    <source>
        <dbReference type="EMBL" id="GED97292.1"/>
    </source>
</evidence>
<dbReference type="GO" id="GO:0052689">
    <property type="term" value="F:carboxylic ester hydrolase activity"/>
    <property type="evidence" value="ECO:0007669"/>
    <property type="project" value="UniProtKB-KW"/>
</dbReference>
<feature type="signal peptide" evidence="6">
    <location>
        <begin position="1"/>
        <end position="36"/>
    </location>
</feature>
<dbReference type="OrthoDB" id="3661975at2"/>
<feature type="chain" id="PRO_5029798592" description="PE-PPE domain-containing protein" evidence="6">
    <location>
        <begin position="37"/>
        <end position="607"/>
    </location>
</feature>
<dbReference type="PANTHER" id="PTHR33630">
    <property type="entry name" value="CUTINASE RV1984C-RELATED-RELATED"/>
    <property type="match status" value="1"/>
</dbReference>
<comment type="caution">
    <text evidence="7">The sequence shown here is derived from an EMBL/GenBank/DDBJ whole genome shotgun (WGS) entry which is preliminary data.</text>
</comment>
<comment type="similarity">
    <text evidence="1">Belongs to the cutinase family.</text>
</comment>
<proteinExistence type="inferred from homology"/>
<gene>
    <name evidence="7" type="ORF">nbrc107697_13310</name>
</gene>
<protein>
    <recommendedName>
        <fullName evidence="9">PE-PPE domain-containing protein</fullName>
    </recommendedName>
</protein>
<dbReference type="SMART" id="SM01110">
    <property type="entry name" value="Cutinase"/>
    <property type="match status" value="1"/>
</dbReference>
<evidence type="ECO:0008006" key="9">
    <source>
        <dbReference type="Google" id="ProtNLM"/>
    </source>
</evidence>
<reference evidence="8" key="1">
    <citation type="submission" date="2019-06" db="EMBL/GenBank/DDBJ databases">
        <title>Gordonia isolated from sludge of a wastewater treatment plant.</title>
        <authorList>
            <person name="Tamura T."/>
            <person name="Aoyama K."/>
            <person name="Kang Y."/>
            <person name="Saito S."/>
            <person name="Akiyama N."/>
            <person name="Yazawa K."/>
            <person name="Gonoi T."/>
            <person name="Mikami Y."/>
        </authorList>
    </citation>
    <scope>NUCLEOTIDE SEQUENCE [LARGE SCALE GENOMIC DNA]</scope>
    <source>
        <strain evidence="8">NBRC 107697</strain>
    </source>
</reference>
<feature type="region of interest" description="Disordered" evidence="5">
    <location>
        <begin position="487"/>
        <end position="607"/>
    </location>
</feature>
<dbReference type="InterPro" id="IPR029058">
    <property type="entry name" value="AB_hydrolase_fold"/>
</dbReference>
<keyword evidence="6" id="KW-0732">Signal</keyword>
<keyword evidence="3" id="KW-0378">Hydrolase</keyword>
<feature type="compositionally biased region" description="Gly residues" evidence="5">
    <location>
        <begin position="567"/>
        <end position="579"/>
    </location>
</feature>
<feature type="compositionally biased region" description="Polar residues" evidence="5">
    <location>
        <begin position="488"/>
        <end position="508"/>
    </location>
</feature>
<evidence type="ECO:0000256" key="4">
    <source>
        <dbReference type="ARBA" id="ARBA00023157"/>
    </source>
</evidence>
<keyword evidence="2" id="KW-0719">Serine esterase</keyword>
<dbReference type="SUPFAM" id="SSF53474">
    <property type="entry name" value="alpha/beta-Hydrolases"/>
    <property type="match status" value="1"/>
</dbReference>
<sequence>MRERRGRRLTALTIAAIASGLALCASLLVPSGGAHAAECSASGAVIMVPGTNDRENNSMTALVTGDKYKDYDQVRVGYSTNLWPLGGVGYDKDAQLGKTATIEAVKEYRSKCGEDAKVTIIGYSQGARIAGDALSDIGNGRADGVSAENVEGVLYSDPRQEGISGFFGRGIELSFLGVIPGITMSGSREGGFGVLNDHVTSLCSQGDGICYLADPLKDPLGALDSLVGYALKHGDYPLKGWMADESWAVDGAQPSGAEGQTVCEQAANNGGTVCIVQRVSSVTLAIREIAKLVGMEDPSAIPDVYGKVGNVLNLNNVLPGATISDLQPIFDIINGALPQLPYVTYNVGGYLPDILTAGELIGGVVTIATGGNSTQLRNAVNAIGRSAISLMLIPVNATVYWGNKLGLDLPTQTLGLGFVPGEDLSNYPTLWPDGWDGFTPYQPPGNGQSATLLAGVQAAQQGIGQQVVGQQGVGQQGFAQRSVVVPQTAGSTNTPAQQNSPAQQNTPAQRFGQWDYRHQQPQSPPSSAQIPPWQTPTGQTPAGQTPPRQDKGGGGEAPWSGAPDSDGGAGAGGRGGFGSRFGSPSARQGGAGFGTAPAPRASSSPAG</sequence>
<feature type="compositionally biased region" description="Low complexity" evidence="5">
    <location>
        <begin position="519"/>
        <end position="547"/>
    </location>
</feature>
<evidence type="ECO:0000256" key="1">
    <source>
        <dbReference type="ARBA" id="ARBA00007534"/>
    </source>
</evidence>
<dbReference type="RefSeq" id="WP_161926639.1">
    <property type="nucleotide sequence ID" value="NZ_BJOU01000001.1"/>
</dbReference>
<organism evidence="7 8">
    <name type="scientific">Gordonia crocea</name>
    <dbReference type="NCBI Taxonomy" id="589162"/>
    <lineage>
        <taxon>Bacteria</taxon>
        <taxon>Bacillati</taxon>
        <taxon>Actinomycetota</taxon>
        <taxon>Actinomycetes</taxon>
        <taxon>Mycobacteriales</taxon>
        <taxon>Gordoniaceae</taxon>
        <taxon>Gordonia</taxon>
    </lineage>
</organism>
<dbReference type="InterPro" id="IPR000675">
    <property type="entry name" value="Cutinase/axe"/>
</dbReference>
<keyword evidence="4" id="KW-1015">Disulfide bond</keyword>
<evidence type="ECO:0000256" key="6">
    <source>
        <dbReference type="SAM" id="SignalP"/>
    </source>
</evidence>
<evidence type="ECO:0000256" key="5">
    <source>
        <dbReference type="SAM" id="MobiDB-lite"/>
    </source>
</evidence>
<dbReference type="Gene3D" id="3.40.50.1820">
    <property type="entry name" value="alpha/beta hydrolase"/>
    <property type="match status" value="1"/>
</dbReference>
<dbReference type="Pfam" id="PF01083">
    <property type="entry name" value="Cutinase"/>
    <property type="match status" value="1"/>
</dbReference>
<evidence type="ECO:0000256" key="3">
    <source>
        <dbReference type="ARBA" id="ARBA00022801"/>
    </source>
</evidence>
<dbReference type="EMBL" id="BJOU01000001">
    <property type="protein sequence ID" value="GED97292.1"/>
    <property type="molecule type" value="Genomic_DNA"/>
</dbReference>
<evidence type="ECO:0000313" key="8">
    <source>
        <dbReference type="Proteomes" id="UP000444980"/>
    </source>
</evidence>
<dbReference type="PANTHER" id="PTHR33630:SF9">
    <property type="entry name" value="CUTINASE 4"/>
    <property type="match status" value="1"/>
</dbReference>
<keyword evidence="8" id="KW-1185">Reference proteome</keyword>
<accession>A0A7I9UWH4</accession>
<evidence type="ECO:0000256" key="2">
    <source>
        <dbReference type="ARBA" id="ARBA00022487"/>
    </source>
</evidence>
<feature type="compositionally biased region" description="Low complexity" evidence="5">
    <location>
        <begin position="596"/>
        <end position="607"/>
    </location>
</feature>
<dbReference type="Proteomes" id="UP000444980">
    <property type="component" value="Unassembled WGS sequence"/>
</dbReference>
<dbReference type="AlphaFoldDB" id="A0A7I9UWH4"/>